<feature type="domain" description="Carbohydrate kinase FGGY N-terminal" evidence="7">
    <location>
        <begin position="8"/>
        <end position="165"/>
    </location>
</feature>
<evidence type="ECO:0000256" key="4">
    <source>
        <dbReference type="ARBA" id="ARBA00022679"/>
    </source>
</evidence>
<dbReference type="EMBL" id="CAKMRJ010000224">
    <property type="protein sequence ID" value="CAH1419019.1"/>
    <property type="molecule type" value="Genomic_DNA"/>
</dbReference>
<dbReference type="EC" id="2.7.1.30" evidence="3"/>
<keyword evidence="9" id="KW-1185">Reference proteome</keyword>
<comment type="pathway">
    <text evidence="1">Polyol metabolism; glycerol degradation via glycerol kinase pathway; sn-glycerol 3-phosphate from glycerol: step 1/1.</text>
</comment>
<dbReference type="Gene3D" id="3.30.420.40">
    <property type="match status" value="1"/>
</dbReference>
<gene>
    <name evidence="8" type="ORF">LVIROSA_LOCUS6581</name>
</gene>
<accession>A0AAU9LTT3</accession>
<dbReference type="Pfam" id="PF00370">
    <property type="entry name" value="FGGY_N"/>
    <property type="match status" value="1"/>
</dbReference>
<comment type="caution">
    <text evidence="8">The sequence shown here is derived from an EMBL/GenBank/DDBJ whole genome shotgun (WGS) entry which is preliminary data.</text>
</comment>
<evidence type="ECO:0000256" key="3">
    <source>
        <dbReference type="ARBA" id="ARBA00012099"/>
    </source>
</evidence>
<evidence type="ECO:0000256" key="6">
    <source>
        <dbReference type="ARBA" id="ARBA00043149"/>
    </source>
</evidence>
<dbReference type="GO" id="GO:0006641">
    <property type="term" value="P:triglyceride metabolic process"/>
    <property type="evidence" value="ECO:0007669"/>
    <property type="project" value="TreeGrafter"/>
</dbReference>
<dbReference type="PROSITE" id="PS00933">
    <property type="entry name" value="FGGY_KINASES_1"/>
    <property type="match status" value="1"/>
</dbReference>
<dbReference type="GO" id="GO:0006071">
    <property type="term" value="P:glycerol metabolic process"/>
    <property type="evidence" value="ECO:0007669"/>
    <property type="project" value="TreeGrafter"/>
</dbReference>
<keyword evidence="5" id="KW-0418">Kinase</keyword>
<protein>
    <recommendedName>
        <fullName evidence="3">glycerol kinase</fullName>
        <ecNumber evidence="3">2.7.1.30</ecNumber>
    </recommendedName>
    <alternativeName>
        <fullName evidence="6">ATP:glycerol 3-phosphotransferase</fullName>
    </alternativeName>
</protein>
<dbReference type="GO" id="GO:0004370">
    <property type="term" value="F:glycerol kinase activity"/>
    <property type="evidence" value="ECO:0007669"/>
    <property type="project" value="UniProtKB-EC"/>
</dbReference>
<evidence type="ECO:0000256" key="2">
    <source>
        <dbReference type="ARBA" id="ARBA00009156"/>
    </source>
</evidence>
<dbReference type="SUPFAM" id="SSF53067">
    <property type="entry name" value="Actin-like ATPase domain"/>
    <property type="match status" value="1"/>
</dbReference>
<keyword evidence="4" id="KW-0808">Transferase</keyword>
<dbReference type="AlphaFoldDB" id="A0AAU9LTT3"/>
<evidence type="ECO:0000259" key="7">
    <source>
        <dbReference type="Pfam" id="PF00370"/>
    </source>
</evidence>
<evidence type="ECO:0000256" key="1">
    <source>
        <dbReference type="ARBA" id="ARBA00005190"/>
    </source>
</evidence>
<organism evidence="8 9">
    <name type="scientific">Lactuca virosa</name>
    <dbReference type="NCBI Taxonomy" id="75947"/>
    <lineage>
        <taxon>Eukaryota</taxon>
        <taxon>Viridiplantae</taxon>
        <taxon>Streptophyta</taxon>
        <taxon>Embryophyta</taxon>
        <taxon>Tracheophyta</taxon>
        <taxon>Spermatophyta</taxon>
        <taxon>Magnoliopsida</taxon>
        <taxon>eudicotyledons</taxon>
        <taxon>Gunneridae</taxon>
        <taxon>Pentapetalae</taxon>
        <taxon>asterids</taxon>
        <taxon>campanulids</taxon>
        <taxon>Asterales</taxon>
        <taxon>Asteraceae</taxon>
        <taxon>Cichorioideae</taxon>
        <taxon>Cichorieae</taxon>
        <taxon>Lactucinae</taxon>
        <taxon>Lactuca</taxon>
    </lineage>
</organism>
<dbReference type="GO" id="GO:0005739">
    <property type="term" value="C:mitochondrion"/>
    <property type="evidence" value="ECO:0007669"/>
    <property type="project" value="TreeGrafter"/>
</dbReference>
<evidence type="ECO:0000313" key="9">
    <source>
        <dbReference type="Proteomes" id="UP001157418"/>
    </source>
</evidence>
<dbReference type="PANTHER" id="PTHR10196:SF69">
    <property type="entry name" value="GLYCEROL KINASE"/>
    <property type="match status" value="1"/>
</dbReference>
<proteinExistence type="inferred from homology"/>
<dbReference type="PANTHER" id="PTHR10196">
    <property type="entry name" value="SUGAR KINASE"/>
    <property type="match status" value="1"/>
</dbReference>
<evidence type="ECO:0000313" key="8">
    <source>
        <dbReference type="EMBL" id="CAH1419019.1"/>
    </source>
</evidence>
<reference evidence="8 9" key="1">
    <citation type="submission" date="2022-01" db="EMBL/GenBank/DDBJ databases">
        <authorList>
            <person name="Xiong W."/>
            <person name="Schranz E."/>
        </authorList>
    </citation>
    <scope>NUCLEOTIDE SEQUENCE [LARGE SCALE GENOMIC DNA]</scope>
</reference>
<dbReference type="InterPro" id="IPR043129">
    <property type="entry name" value="ATPase_NBD"/>
</dbReference>
<name>A0AAU9LTT3_9ASTR</name>
<dbReference type="GO" id="GO:0046167">
    <property type="term" value="P:glycerol-3-phosphate biosynthetic process"/>
    <property type="evidence" value="ECO:0007669"/>
    <property type="project" value="TreeGrafter"/>
</dbReference>
<dbReference type="InterPro" id="IPR018483">
    <property type="entry name" value="Carb_kinase_FGGY_CS"/>
</dbReference>
<evidence type="ECO:0000256" key="5">
    <source>
        <dbReference type="ARBA" id="ARBA00022777"/>
    </source>
</evidence>
<dbReference type="Proteomes" id="UP001157418">
    <property type="component" value="Unassembled WGS sequence"/>
</dbReference>
<sequence>MAKEEVFIGSIDQGTTSTRFIIYDKHAQAIGSHQVEFTQFCPQAGWVEHDPMEILESVKTCITKAVDKATADGFNVDNGLKAIGITNQRETTVVWSKSTGVALYNAIVWMDNRTTSICRKLEKELSGGKSHFVESCGLPISTYFSALKLLWLLENVDAVKAAVEKRRCTFWNH</sequence>
<comment type="similarity">
    <text evidence="2">Belongs to the FGGY kinase family.</text>
</comment>
<dbReference type="InterPro" id="IPR018484">
    <property type="entry name" value="FGGY_N"/>
</dbReference>